<dbReference type="EMBL" id="JACHIF010000002">
    <property type="protein sequence ID" value="MBB5037075.1"/>
    <property type="molecule type" value="Genomic_DNA"/>
</dbReference>
<accession>A0A7W7YIW6</accession>
<dbReference type="Gene3D" id="3.40.50.2300">
    <property type="match status" value="1"/>
</dbReference>
<evidence type="ECO:0000313" key="3">
    <source>
        <dbReference type="EMBL" id="MBB5037075.1"/>
    </source>
</evidence>
<dbReference type="PANTHER" id="PTHR44520:SF1">
    <property type="entry name" value="TWO-COMPONENT SYSTEM REGULATORY PROTEIN"/>
    <property type="match status" value="1"/>
</dbReference>
<dbReference type="Proteomes" id="UP000534294">
    <property type="component" value="Unassembled WGS sequence"/>
</dbReference>
<dbReference type="AlphaFoldDB" id="A0A7W7YIW6"/>
<dbReference type="SMART" id="SM00448">
    <property type="entry name" value="REC"/>
    <property type="match status" value="1"/>
</dbReference>
<dbReference type="InterPro" id="IPR001789">
    <property type="entry name" value="Sig_transdc_resp-reg_receiver"/>
</dbReference>
<name>A0A7W7YIW6_9BACT</name>
<evidence type="ECO:0000259" key="2">
    <source>
        <dbReference type="PROSITE" id="PS50110"/>
    </source>
</evidence>
<dbReference type="InterPro" id="IPR052893">
    <property type="entry name" value="TCS_response_regulator"/>
</dbReference>
<dbReference type="PANTHER" id="PTHR44520">
    <property type="entry name" value="RESPONSE REGULATOR RCP1-RELATED"/>
    <property type="match status" value="1"/>
</dbReference>
<gene>
    <name evidence="3" type="ORF">HNQ64_001317</name>
</gene>
<protein>
    <submittedName>
        <fullName evidence="3">CheY-like chemotaxis protein</fullName>
    </submittedName>
</protein>
<organism evidence="3 4">
    <name type="scientific">Prosthecobacter dejongeii</name>
    <dbReference type="NCBI Taxonomy" id="48465"/>
    <lineage>
        <taxon>Bacteria</taxon>
        <taxon>Pseudomonadati</taxon>
        <taxon>Verrucomicrobiota</taxon>
        <taxon>Verrucomicrobiia</taxon>
        <taxon>Verrucomicrobiales</taxon>
        <taxon>Verrucomicrobiaceae</taxon>
        <taxon>Prosthecobacter</taxon>
    </lineage>
</organism>
<evidence type="ECO:0000313" key="4">
    <source>
        <dbReference type="Proteomes" id="UP000534294"/>
    </source>
</evidence>
<dbReference type="RefSeq" id="WP_184206604.1">
    <property type="nucleotide sequence ID" value="NZ_JACHIF010000002.1"/>
</dbReference>
<dbReference type="SUPFAM" id="SSF52172">
    <property type="entry name" value="CheY-like"/>
    <property type="match status" value="1"/>
</dbReference>
<comment type="caution">
    <text evidence="3">The sequence shown here is derived from an EMBL/GenBank/DDBJ whole genome shotgun (WGS) entry which is preliminary data.</text>
</comment>
<dbReference type="CDD" id="cd17557">
    <property type="entry name" value="REC_Rcp-like"/>
    <property type="match status" value="1"/>
</dbReference>
<keyword evidence="1" id="KW-0597">Phosphoprotein</keyword>
<dbReference type="Pfam" id="PF00072">
    <property type="entry name" value="Response_reg"/>
    <property type="match status" value="1"/>
</dbReference>
<dbReference type="InterPro" id="IPR011006">
    <property type="entry name" value="CheY-like_superfamily"/>
</dbReference>
<evidence type="ECO:0000256" key="1">
    <source>
        <dbReference type="PROSITE-ProRule" id="PRU00169"/>
    </source>
</evidence>
<keyword evidence="4" id="KW-1185">Reference proteome</keyword>
<feature type="domain" description="Response regulatory" evidence="2">
    <location>
        <begin position="5"/>
        <end position="133"/>
    </location>
</feature>
<feature type="modified residue" description="4-aspartylphosphate" evidence="1">
    <location>
        <position position="66"/>
    </location>
</feature>
<reference evidence="3 4" key="1">
    <citation type="submission" date="2020-08" db="EMBL/GenBank/DDBJ databases">
        <title>Genomic Encyclopedia of Type Strains, Phase IV (KMG-IV): sequencing the most valuable type-strain genomes for metagenomic binning, comparative biology and taxonomic classification.</title>
        <authorList>
            <person name="Goeker M."/>
        </authorList>
    </citation>
    <scope>NUCLEOTIDE SEQUENCE [LARGE SCALE GENOMIC DNA]</scope>
    <source>
        <strain evidence="3 4">DSM 12251</strain>
    </source>
</reference>
<dbReference type="GO" id="GO:0000160">
    <property type="term" value="P:phosphorelay signal transduction system"/>
    <property type="evidence" value="ECO:0007669"/>
    <property type="project" value="InterPro"/>
</dbReference>
<dbReference type="PROSITE" id="PS50110">
    <property type="entry name" value="RESPONSE_REGULATORY"/>
    <property type="match status" value="1"/>
</dbReference>
<proteinExistence type="predicted"/>
<sequence>MNSKVILLVEDNPDDEELTLMALQKNNILNEVVVARDGVEALDYLFGEGAGSFPQRRLLPTLILLDLKLPKVDGLEVLKRIRSDDRTRMLPVVVLTSSREERDLLESYSLGCNSYVRKPVDFAQFVEATRQLGLYWLLLNEGPPVKP</sequence>